<evidence type="ECO:0000313" key="1">
    <source>
        <dbReference type="EMBL" id="KAI3706413.1"/>
    </source>
</evidence>
<protein>
    <submittedName>
        <fullName evidence="1">Uncharacterized protein</fullName>
    </submittedName>
</protein>
<reference evidence="1 2" key="2">
    <citation type="journal article" date="2022" name="Mol. Ecol. Resour.">
        <title>The genomes of chicory, endive, great burdock and yacon provide insights into Asteraceae paleo-polyploidization history and plant inulin production.</title>
        <authorList>
            <person name="Fan W."/>
            <person name="Wang S."/>
            <person name="Wang H."/>
            <person name="Wang A."/>
            <person name="Jiang F."/>
            <person name="Liu H."/>
            <person name="Zhao H."/>
            <person name="Xu D."/>
            <person name="Zhang Y."/>
        </authorList>
    </citation>
    <scope>NUCLEOTIDE SEQUENCE [LARGE SCALE GENOMIC DNA]</scope>
    <source>
        <strain evidence="2">cv. Niubang</strain>
    </source>
</reference>
<keyword evidence="2" id="KW-1185">Reference proteome</keyword>
<dbReference type="EMBL" id="CM042054">
    <property type="protein sequence ID" value="KAI3706413.1"/>
    <property type="molecule type" value="Genomic_DNA"/>
</dbReference>
<gene>
    <name evidence="1" type="ORF">L6452_24139</name>
</gene>
<name>A0ACB9AAN2_ARCLA</name>
<reference evidence="2" key="1">
    <citation type="journal article" date="2022" name="Mol. Ecol. Resour.">
        <title>The genomes of chicory, endive, great burdock and yacon provide insights into Asteraceae palaeo-polyploidization history and plant inulin production.</title>
        <authorList>
            <person name="Fan W."/>
            <person name="Wang S."/>
            <person name="Wang H."/>
            <person name="Wang A."/>
            <person name="Jiang F."/>
            <person name="Liu H."/>
            <person name="Zhao H."/>
            <person name="Xu D."/>
            <person name="Zhang Y."/>
        </authorList>
    </citation>
    <scope>NUCLEOTIDE SEQUENCE [LARGE SCALE GENOMIC DNA]</scope>
    <source>
        <strain evidence="2">cv. Niubang</strain>
    </source>
</reference>
<evidence type="ECO:0000313" key="2">
    <source>
        <dbReference type="Proteomes" id="UP001055879"/>
    </source>
</evidence>
<accession>A0ACB9AAN2</accession>
<comment type="caution">
    <text evidence="1">The sequence shown here is derived from an EMBL/GenBank/DDBJ whole genome shotgun (WGS) entry which is preliminary data.</text>
</comment>
<sequence>MEYSDISTDALDCYQSIFTALETELLQVDQFFAEPKFSDSVPTSDTFSLHKCFNGEALASNFLQGERAENGLLAGTLEQTTEELTDVVDSFQDLCEDYLLDIINDETGIPHKQKIDTTHYYDGEEEIASKTTGELNPLARIFKFKTKPRARNLKRGKPATYDYLTSFCEVSNFVFGWHKPKRYKDESLEYNLRNRMRNYGSFGAVSDELQDDVNGGTRTTKGNSGRRKRHKSWSIPEVLKLVEGVSQHGVGKWTKIKRLFFSASPHRSSVDLKDKWRNLLRASCKSACAKGRDEWVQGSASPTIPHDILSQVRELSLTHPYPRKQRRKII</sequence>
<organism evidence="1 2">
    <name type="scientific">Arctium lappa</name>
    <name type="common">Greater burdock</name>
    <name type="synonym">Lappa major</name>
    <dbReference type="NCBI Taxonomy" id="4217"/>
    <lineage>
        <taxon>Eukaryota</taxon>
        <taxon>Viridiplantae</taxon>
        <taxon>Streptophyta</taxon>
        <taxon>Embryophyta</taxon>
        <taxon>Tracheophyta</taxon>
        <taxon>Spermatophyta</taxon>
        <taxon>Magnoliopsida</taxon>
        <taxon>eudicotyledons</taxon>
        <taxon>Gunneridae</taxon>
        <taxon>Pentapetalae</taxon>
        <taxon>asterids</taxon>
        <taxon>campanulids</taxon>
        <taxon>Asterales</taxon>
        <taxon>Asteraceae</taxon>
        <taxon>Carduoideae</taxon>
        <taxon>Cardueae</taxon>
        <taxon>Arctiinae</taxon>
        <taxon>Arctium</taxon>
    </lineage>
</organism>
<dbReference type="Proteomes" id="UP001055879">
    <property type="component" value="Linkage Group LG08"/>
</dbReference>
<proteinExistence type="predicted"/>